<evidence type="ECO:0000313" key="3">
    <source>
        <dbReference type="EMBL" id="SUZ51537.1"/>
    </source>
</evidence>
<dbReference type="GO" id="GO:0004553">
    <property type="term" value="F:hydrolase activity, hydrolyzing O-glycosyl compounds"/>
    <property type="evidence" value="ECO:0007669"/>
    <property type="project" value="InterPro"/>
</dbReference>
<dbReference type="CDD" id="cd09618">
    <property type="entry name" value="CBM9_like_2"/>
    <property type="match status" value="1"/>
</dbReference>
<dbReference type="Gene3D" id="2.60.40.1190">
    <property type="match status" value="1"/>
</dbReference>
<gene>
    <name evidence="3" type="ORF">METZ01_LOCUS4391</name>
</gene>
<dbReference type="Pfam" id="PF19313">
    <property type="entry name" value="DUF5916"/>
    <property type="match status" value="1"/>
</dbReference>
<dbReference type="SUPFAM" id="SSF49344">
    <property type="entry name" value="CBD9-like"/>
    <property type="match status" value="1"/>
</dbReference>
<evidence type="ECO:0000259" key="2">
    <source>
        <dbReference type="Pfam" id="PF19313"/>
    </source>
</evidence>
<dbReference type="AlphaFoldDB" id="A0A381NAK3"/>
<dbReference type="GO" id="GO:0016052">
    <property type="term" value="P:carbohydrate catabolic process"/>
    <property type="evidence" value="ECO:0007669"/>
    <property type="project" value="InterPro"/>
</dbReference>
<organism evidence="3">
    <name type="scientific">marine metagenome</name>
    <dbReference type="NCBI Taxonomy" id="408172"/>
    <lineage>
        <taxon>unclassified sequences</taxon>
        <taxon>metagenomes</taxon>
        <taxon>ecological metagenomes</taxon>
    </lineage>
</organism>
<name>A0A381NAK3_9ZZZZ</name>
<feature type="domain" description="DUF5916" evidence="2">
    <location>
        <begin position="252"/>
        <end position="338"/>
    </location>
</feature>
<protein>
    <submittedName>
        <fullName evidence="3">Uncharacterized protein</fullName>
    </submittedName>
</protein>
<reference evidence="3" key="1">
    <citation type="submission" date="2018-05" db="EMBL/GenBank/DDBJ databases">
        <authorList>
            <person name="Lanie J.A."/>
            <person name="Ng W.-L."/>
            <person name="Kazmierczak K.M."/>
            <person name="Andrzejewski T.M."/>
            <person name="Davidsen T.M."/>
            <person name="Wayne K.J."/>
            <person name="Tettelin H."/>
            <person name="Glass J.I."/>
            <person name="Rusch D."/>
            <person name="Podicherti R."/>
            <person name="Tsui H.-C.T."/>
            <person name="Winkler M.E."/>
        </authorList>
    </citation>
    <scope>NUCLEOTIDE SEQUENCE</scope>
</reference>
<sequence length="708" mass="80095">MNRLIFLIAVFTIHGLSATERPTVTARLTDTPITVDGMLDEAIWQTVQPITEFVQRLPQDGGIPSEKSEMRILYDNNHLYFGFTFFDSEPEKVRATILNRGGWIHRDDKLEIALDTYLDRRNAYLFEMNPLGTQDDALISDENRPSQDEWAWDGVYISEGRVTDFGWVLEVAIPWNTLRFPNKDELTMGLAVKRYINRKNESVIWPHIGLEYTSDVYQVSQYANLTGLKNIKRGNDIKIKPFGIGGAQKQTFDDETTSDNMGNGGVDIYYGLKSNLTLNLTYNTDFAQVEADNAQINLTRFNLFYPEKREFFLTRSKLFSFGNPKQTEIFFSRQIGLNQDVSGGTRVYGQIGKTSIGGLNIHTHAENDMPATAYSALRLRTDIRDRTTIGAIVTDVSTSGSQNTVMGIDGQMRFWGSSSVNAWYSQVEDSEIDDPSVASMIRLDLKNDRYFLSTGQHRVDKDFNPALGFVQRQDMIGTGIIAGFTPRVGDGDELIRQWRFTIYARDVQNHAGIHETGVLNGGIEAILETRDKIGLKVIQNKEKLTAGFTLGNGVEIQKGNYRDRKISFSARTNQSRGVWGNFALSKGDYFGGNKTSMSGSIGRQFSNHLTLYGSANQNIIFMSSQGEFTANVYGFTAEVALNRKWFGKAIIQYDNFSEQLQLYCRINWIHTPGSDLFIVLNQRYDLSEGKNDLFQNTQVLKLTYLFQI</sequence>
<proteinExistence type="predicted"/>
<accession>A0A381NAK3</accession>
<dbReference type="Pfam" id="PF06452">
    <property type="entry name" value="CBM9_1"/>
    <property type="match status" value="1"/>
</dbReference>
<dbReference type="InterPro" id="IPR045670">
    <property type="entry name" value="DUF5916"/>
</dbReference>
<feature type="domain" description="Carbohydrate-binding" evidence="1">
    <location>
        <begin position="35"/>
        <end position="196"/>
    </location>
</feature>
<dbReference type="EMBL" id="UINC01000225">
    <property type="protein sequence ID" value="SUZ51537.1"/>
    <property type="molecule type" value="Genomic_DNA"/>
</dbReference>
<dbReference type="InterPro" id="IPR010502">
    <property type="entry name" value="Carb-bd_dom_fam9"/>
</dbReference>
<evidence type="ECO:0000259" key="1">
    <source>
        <dbReference type="Pfam" id="PF06452"/>
    </source>
</evidence>
<dbReference type="GO" id="GO:0030246">
    <property type="term" value="F:carbohydrate binding"/>
    <property type="evidence" value="ECO:0007669"/>
    <property type="project" value="InterPro"/>
</dbReference>